<dbReference type="SUPFAM" id="SSF88713">
    <property type="entry name" value="Glycoside hydrolase/deacetylase"/>
    <property type="match status" value="1"/>
</dbReference>
<sequence length="259" mass="28727">MTRTAQQPTRRRVPQSFPYVLMYHSVSEYTDDPYLVTVEPARFERQLRWLRARGCTGVSMRELLAARRAGRGRGLVGLTFDDAYTDFADTVHPLLRRYGWTATVFVISGMMGGHNDWDPAGPRKSLMTEDEVARVAAEGMEIGSHSVGHRRLTELDPVELAAEVGKSRPVLQALSGQPVNGFCYPYGAVDAAAVGAVREAGYGYGCAIWRCEFSGPHALPRTYVGDRDGALRLDAKRVRHGLTATRAAEIPAPRFLRFR</sequence>
<protein>
    <submittedName>
        <fullName evidence="4">Peptidoglycan/xylan/chitin deacetylase (PgdA/CDA1 family)</fullName>
    </submittedName>
</protein>
<dbReference type="GO" id="GO:0016810">
    <property type="term" value="F:hydrolase activity, acting on carbon-nitrogen (but not peptide) bonds"/>
    <property type="evidence" value="ECO:0007669"/>
    <property type="project" value="InterPro"/>
</dbReference>
<keyword evidence="2" id="KW-0732">Signal</keyword>
<feature type="domain" description="NodB homology" evidence="3">
    <location>
        <begin position="74"/>
        <end position="259"/>
    </location>
</feature>
<dbReference type="Proteomes" id="UP000580474">
    <property type="component" value="Unassembled WGS sequence"/>
</dbReference>
<dbReference type="InterPro" id="IPR002509">
    <property type="entry name" value="NODB_dom"/>
</dbReference>
<name>A0A840NC78_9PSEU</name>
<comment type="caution">
    <text evidence="4">The sequence shown here is derived from an EMBL/GenBank/DDBJ whole genome shotgun (WGS) entry which is preliminary data.</text>
</comment>
<dbReference type="EMBL" id="JACHIV010000001">
    <property type="protein sequence ID" value="MBB5069214.1"/>
    <property type="molecule type" value="Genomic_DNA"/>
</dbReference>
<dbReference type="AlphaFoldDB" id="A0A840NC78"/>
<organism evidence="4 5">
    <name type="scientific">Saccharopolyspora gloriosae</name>
    <dbReference type="NCBI Taxonomy" id="455344"/>
    <lineage>
        <taxon>Bacteria</taxon>
        <taxon>Bacillati</taxon>
        <taxon>Actinomycetota</taxon>
        <taxon>Actinomycetes</taxon>
        <taxon>Pseudonocardiales</taxon>
        <taxon>Pseudonocardiaceae</taxon>
        <taxon>Saccharopolyspora</taxon>
    </lineage>
</organism>
<dbReference type="RefSeq" id="WP_221315782.1">
    <property type="nucleotide sequence ID" value="NZ_JACHIV010000001.1"/>
</dbReference>
<reference evidence="4 5" key="1">
    <citation type="submission" date="2020-08" db="EMBL/GenBank/DDBJ databases">
        <title>Sequencing the genomes of 1000 actinobacteria strains.</title>
        <authorList>
            <person name="Klenk H.-P."/>
        </authorList>
    </citation>
    <scope>NUCLEOTIDE SEQUENCE [LARGE SCALE GENOMIC DNA]</scope>
    <source>
        <strain evidence="4 5">DSM 45582</strain>
    </source>
</reference>
<gene>
    <name evidence="4" type="ORF">BJ969_002302</name>
</gene>
<dbReference type="PANTHER" id="PTHR34216:SF3">
    <property type="entry name" value="POLY-BETA-1,6-N-ACETYL-D-GLUCOSAMINE N-DEACETYLASE"/>
    <property type="match status" value="1"/>
</dbReference>
<dbReference type="Gene3D" id="3.20.20.370">
    <property type="entry name" value="Glycoside hydrolase/deacetylase"/>
    <property type="match status" value="1"/>
</dbReference>
<dbReference type="InterPro" id="IPR051398">
    <property type="entry name" value="Polysacch_Deacetylase"/>
</dbReference>
<accession>A0A840NC78</accession>
<evidence type="ECO:0000313" key="4">
    <source>
        <dbReference type="EMBL" id="MBB5069214.1"/>
    </source>
</evidence>
<evidence type="ECO:0000313" key="5">
    <source>
        <dbReference type="Proteomes" id="UP000580474"/>
    </source>
</evidence>
<dbReference type="InterPro" id="IPR011330">
    <property type="entry name" value="Glyco_hydro/deAcase_b/a-brl"/>
</dbReference>
<proteinExistence type="predicted"/>
<dbReference type="GO" id="GO:0005975">
    <property type="term" value="P:carbohydrate metabolic process"/>
    <property type="evidence" value="ECO:0007669"/>
    <property type="project" value="InterPro"/>
</dbReference>
<dbReference type="GO" id="GO:0005576">
    <property type="term" value="C:extracellular region"/>
    <property type="evidence" value="ECO:0007669"/>
    <property type="project" value="UniProtKB-SubCell"/>
</dbReference>
<dbReference type="PANTHER" id="PTHR34216">
    <property type="match status" value="1"/>
</dbReference>
<dbReference type="PROSITE" id="PS51677">
    <property type="entry name" value="NODB"/>
    <property type="match status" value="1"/>
</dbReference>
<evidence type="ECO:0000256" key="2">
    <source>
        <dbReference type="ARBA" id="ARBA00022729"/>
    </source>
</evidence>
<evidence type="ECO:0000256" key="1">
    <source>
        <dbReference type="ARBA" id="ARBA00004613"/>
    </source>
</evidence>
<dbReference type="CDD" id="cd10918">
    <property type="entry name" value="CE4_NodB_like_5s_6s"/>
    <property type="match status" value="1"/>
</dbReference>
<evidence type="ECO:0000259" key="3">
    <source>
        <dbReference type="PROSITE" id="PS51677"/>
    </source>
</evidence>
<comment type="subcellular location">
    <subcellularLocation>
        <location evidence="1">Secreted</location>
    </subcellularLocation>
</comment>
<keyword evidence="5" id="KW-1185">Reference proteome</keyword>
<dbReference type="Pfam" id="PF01522">
    <property type="entry name" value="Polysacc_deac_1"/>
    <property type="match status" value="1"/>
</dbReference>